<dbReference type="PATRIC" id="fig|1293598.4.peg.880"/>
<organism evidence="1 2">
    <name type="scientific">Lacticaseibacillus saniviri JCM 17471 = DSM 24301</name>
    <dbReference type="NCBI Taxonomy" id="1293598"/>
    <lineage>
        <taxon>Bacteria</taxon>
        <taxon>Bacillati</taxon>
        <taxon>Bacillota</taxon>
        <taxon>Bacilli</taxon>
        <taxon>Lactobacillales</taxon>
        <taxon>Lactobacillaceae</taxon>
        <taxon>Lacticaseibacillus</taxon>
    </lineage>
</organism>
<proteinExistence type="predicted"/>
<dbReference type="OrthoDB" id="2307098at2"/>
<name>A0A0R2N242_9LACO</name>
<dbReference type="InterPro" id="IPR021402">
    <property type="entry name" value="DUF3042"/>
</dbReference>
<dbReference type="Pfam" id="PF11240">
    <property type="entry name" value="DUF3042"/>
    <property type="match status" value="1"/>
</dbReference>
<evidence type="ECO:0000313" key="2">
    <source>
        <dbReference type="Proteomes" id="UP000050969"/>
    </source>
</evidence>
<gene>
    <name evidence="1" type="ORF">IV56_GL000832</name>
</gene>
<dbReference type="EMBL" id="JQCE01000004">
    <property type="protein sequence ID" value="KRO18555.1"/>
    <property type="molecule type" value="Genomic_DNA"/>
</dbReference>
<accession>A0A0R2N242</accession>
<dbReference type="STRING" id="1293598.IV56_GL000832"/>
<comment type="caution">
    <text evidence="1">The sequence shown here is derived from an EMBL/GenBank/DDBJ whole genome shotgun (WGS) entry which is preliminary data.</text>
</comment>
<dbReference type="RefSeq" id="WP_054777948.1">
    <property type="nucleotide sequence ID" value="NZ_BBBX01000023.1"/>
</dbReference>
<reference evidence="1 2" key="1">
    <citation type="journal article" date="2015" name="Genome Announc.">
        <title>Expanding the biotechnology potential of lactobacilli through comparative genomics of 213 strains and associated genera.</title>
        <authorList>
            <person name="Sun Z."/>
            <person name="Harris H.M."/>
            <person name="McCann A."/>
            <person name="Guo C."/>
            <person name="Argimon S."/>
            <person name="Zhang W."/>
            <person name="Yang X."/>
            <person name="Jeffery I.B."/>
            <person name="Cooney J.C."/>
            <person name="Kagawa T.F."/>
            <person name="Liu W."/>
            <person name="Song Y."/>
            <person name="Salvetti E."/>
            <person name="Wrobel A."/>
            <person name="Rasinkangas P."/>
            <person name="Parkhill J."/>
            <person name="Rea M.C."/>
            <person name="O'Sullivan O."/>
            <person name="Ritari J."/>
            <person name="Douillard F.P."/>
            <person name="Paul Ross R."/>
            <person name="Yang R."/>
            <person name="Briner A.E."/>
            <person name="Felis G.E."/>
            <person name="de Vos W.M."/>
            <person name="Barrangou R."/>
            <person name="Klaenhammer T.R."/>
            <person name="Caufield P.W."/>
            <person name="Cui Y."/>
            <person name="Zhang H."/>
            <person name="O'Toole P.W."/>
        </authorList>
    </citation>
    <scope>NUCLEOTIDE SEQUENCE [LARGE SCALE GENOMIC DNA]</scope>
    <source>
        <strain evidence="1 2">DSM 24301</strain>
    </source>
</reference>
<dbReference type="Proteomes" id="UP000050969">
    <property type="component" value="Unassembled WGS sequence"/>
</dbReference>
<evidence type="ECO:0000313" key="1">
    <source>
        <dbReference type="EMBL" id="KRO18555.1"/>
    </source>
</evidence>
<keyword evidence="2" id="KW-1185">Reference proteome</keyword>
<sequence length="59" mass="6637">MKHKFFKGFLVGTLATVGAVVGSVFAFKKTYVEPVETKVEEINDNRKRANRKRLSAHQG</sequence>
<dbReference type="AlphaFoldDB" id="A0A0R2N242"/>
<protein>
    <recommendedName>
        <fullName evidence="3">DUF3042 domain-containing protein</fullName>
    </recommendedName>
</protein>
<evidence type="ECO:0008006" key="3">
    <source>
        <dbReference type="Google" id="ProtNLM"/>
    </source>
</evidence>